<dbReference type="InterPro" id="IPR000182">
    <property type="entry name" value="GNAT_dom"/>
</dbReference>
<accession>A0A073JZI6</accession>
<dbReference type="STRING" id="574376.BAMA_20910"/>
<dbReference type="Proteomes" id="UP000027822">
    <property type="component" value="Unassembled WGS sequence"/>
</dbReference>
<feature type="domain" description="N-acetyltransferase" evidence="1">
    <location>
        <begin position="1"/>
        <end position="130"/>
    </location>
</feature>
<evidence type="ECO:0000313" key="3">
    <source>
        <dbReference type="Proteomes" id="UP000027822"/>
    </source>
</evidence>
<dbReference type="InterPro" id="IPR016181">
    <property type="entry name" value="Acyl_CoA_acyltransferase"/>
</dbReference>
<dbReference type="PROSITE" id="PS51186">
    <property type="entry name" value="GNAT"/>
    <property type="match status" value="1"/>
</dbReference>
<gene>
    <name evidence="2" type="ORF">BAMA_20910</name>
</gene>
<dbReference type="SUPFAM" id="SSF55729">
    <property type="entry name" value="Acyl-CoA N-acyltransferases (Nat)"/>
    <property type="match status" value="1"/>
</dbReference>
<dbReference type="RefSeq" id="WP_034638524.1">
    <property type="nucleotide sequence ID" value="NZ_CBCSJC010000015.1"/>
</dbReference>
<dbReference type="Gene3D" id="3.40.630.30">
    <property type="match status" value="1"/>
</dbReference>
<dbReference type="EMBL" id="JOTN01000006">
    <property type="protein sequence ID" value="KEK19706.1"/>
    <property type="molecule type" value="Genomic_DNA"/>
</dbReference>
<dbReference type="Pfam" id="PF00583">
    <property type="entry name" value="Acetyltransf_1"/>
    <property type="match status" value="1"/>
</dbReference>
<dbReference type="eggNOG" id="COG0456">
    <property type="taxonomic scope" value="Bacteria"/>
</dbReference>
<comment type="caution">
    <text evidence="2">The sequence shown here is derived from an EMBL/GenBank/DDBJ whole genome shotgun (WGS) entry which is preliminary data.</text>
</comment>
<keyword evidence="3" id="KW-1185">Reference proteome</keyword>
<dbReference type="GO" id="GO:0016747">
    <property type="term" value="F:acyltransferase activity, transferring groups other than amino-acyl groups"/>
    <property type="evidence" value="ECO:0007669"/>
    <property type="project" value="InterPro"/>
</dbReference>
<protein>
    <submittedName>
        <fullName evidence="2">Acetyltransferase</fullName>
    </submittedName>
</protein>
<dbReference type="AlphaFoldDB" id="A0A073JZI6"/>
<name>A0A073JZI6_9BACI</name>
<proteinExistence type="predicted"/>
<organism evidence="2 3">
    <name type="scientific">Bacillus manliponensis</name>
    <dbReference type="NCBI Taxonomy" id="574376"/>
    <lineage>
        <taxon>Bacteria</taxon>
        <taxon>Bacillati</taxon>
        <taxon>Bacillota</taxon>
        <taxon>Bacilli</taxon>
        <taxon>Bacillales</taxon>
        <taxon>Bacillaceae</taxon>
        <taxon>Bacillus</taxon>
        <taxon>Bacillus cereus group</taxon>
    </lineage>
</organism>
<dbReference type="OrthoDB" id="512166at2"/>
<evidence type="ECO:0000259" key="1">
    <source>
        <dbReference type="PROSITE" id="PS51186"/>
    </source>
</evidence>
<sequence>MGIKLATKANLNWVNGQYQKIGFIPSELENETVAIVMYNEQYAGVGRIVYLNEQEAELGGIYILDKFRGLSLAYELVDYLVTEADKSNLQALYCLPFEKLKSFYSKFDFKEVEYESENLNRDILKKYRWCNETYDENVLLLKR</sequence>
<keyword evidence="2" id="KW-0808">Transferase</keyword>
<evidence type="ECO:0000313" key="2">
    <source>
        <dbReference type="EMBL" id="KEK19706.1"/>
    </source>
</evidence>
<reference evidence="2 3" key="1">
    <citation type="submission" date="2014-06" db="EMBL/GenBank/DDBJ databases">
        <title>Draft genome sequence of Bacillus manliponensis JCM 15802 (MCCC 1A00708).</title>
        <authorList>
            <person name="Lai Q."/>
            <person name="Liu Y."/>
            <person name="Shao Z."/>
        </authorList>
    </citation>
    <scope>NUCLEOTIDE SEQUENCE [LARGE SCALE GENOMIC DNA]</scope>
    <source>
        <strain evidence="2 3">JCM 15802</strain>
    </source>
</reference>